<dbReference type="PROSITE" id="PS51186">
    <property type="entry name" value="GNAT"/>
    <property type="match status" value="1"/>
</dbReference>
<name>A0A8H7YKE2_AJECA</name>
<protein>
    <submittedName>
        <fullName evidence="2">GNAT family N-acetyltransferase</fullName>
    </submittedName>
</protein>
<dbReference type="Proteomes" id="UP000670092">
    <property type="component" value="Unassembled WGS sequence"/>
</dbReference>
<dbReference type="AlphaFoldDB" id="A0A8H7YKE2"/>
<keyword evidence="2" id="KW-0808">Transferase</keyword>
<dbReference type="InterPro" id="IPR000182">
    <property type="entry name" value="GNAT_dom"/>
</dbReference>
<accession>A0A8H7YKE2</accession>
<dbReference type="OrthoDB" id="2129362at2759"/>
<comment type="caution">
    <text evidence="2">The sequence shown here is derived from an EMBL/GenBank/DDBJ whole genome shotgun (WGS) entry which is preliminary data.</text>
</comment>
<dbReference type="EMBL" id="JAEVHI010000004">
    <property type="protein sequence ID" value="KAG5293979.1"/>
    <property type="molecule type" value="Genomic_DNA"/>
</dbReference>
<dbReference type="Gene3D" id="3.40.630.30">
    <property type="match status" value="1"/>
</dbReference>
<feature type="domain" description="N-acetyltransferase" evidence="1">
    <location>
        <begin position="3"/>
        <end position="194"/>
    </location>
</feature>
<reference evidence="2 3" key="1">
    <citation type="submission" date="2021-01" db="EMBL/GenBank/DDBJ databases">
        <title>Chromosome-level genome assembly of a human fungal pathogen reveals clustering of transcriptionally co-regulated genes.</title>
        <authorList>
            <person name="Voorhies M."/>
            <person name="Cohen S."/>
            <person name="Shea T.P."/>
            <person name="Petrus S."/>
            <person name="Munoz J.F."/>
            <person name="Poplawski S."/>
            <person name="Goldman W.E."/>
            <person name="Michael T."/>
            <person name="Cuomo C.A."/>
            <person name="Sil A."/>
            <person name="Beyhan S."/>
        </authorList>
    </citation>
    <scope>NUCLEOTIDE SEQUENCE [LARGE SCALE GENOMIC DNA]</scope>
    <source>
        <strain evidence="2 3">G184AR</strain>
    </source>
</reference>
<gene>
    <name evidence="2" type="ORF">I7I52_05468</name>
</gene>
<evidence type="ECO:0000313" key="2">
    <source>
        <dbReference type="EMBL" id="KAG5293979.1"/>
    </source>
</evidence>
<dbReference type="Pfam" id="PF13508">
    <property type="entry name" value="Acetyltransf_7"/>
    <property type="match status" value="1"/>
</dbReference>
<sequence>MHLKIRSATESDLHQIHSIFTHYVQNTVVTFRVNKPPFSYIARRFHEAQERGLPYLVAVEKSNQDNPSHEGNTTEKVCGYTLASAFRGYMLAYAPTVEMSLLVHPDYQSQGIGSALLSSLVEALSEAKHLSYEVGDADSEARLHEAVNVKNILAVMAVNPEGKNGGEGLRDWYVQRGFIERGRMREVGFKHGKW</sequence>
<proteinExistence type="predicted"/>
<organism evidence="2 3">
    <name type="scientific">Ajellomyces capsulatus</name>
    <name type="common">Darling's disease fungus</name>
    <name type="synonym">Histoplasma capsulatum</name>
    <dbReference type="NCBI Taxonomy" id="5037"/>
    <lineage>
        <taxon>Eukaryota</taxon>
        <taxon>Fungi</taxon>
        <taxon>Dikarya</taxon>
        <taxon>Ascomycota</taxon>
        <taxon>Pezizomycotina</taxon>
        <taxon>Eurotiomycetes</taxon>
        <taxon>Eurotiomycetidae</taxon>
        <taxon>Onygenales</taxon>
        <taxon>Ajellomycetaceae</taxon>
        <taxon>Histoplasma</taxon>
    </lineage>
</organism>
<dbReference type="SUPFAM" id="SSF55729">
    <property type="entry name" value="Acyl-CoA N-acyltransferases (Nat)"/>
    <property type="match status" value="1"/>
</dbReference>
<dbReference type="GO" id="GO:0016747">
    <property type="term" value="F:acyltransferase activity, transferring groups other than amino-acyl groups"/>
    <property type="evidence" value="ECO:0007669"/>
    <property type="project" value="InterPro"/>
</dbReference>
<dbReference type="InterPro" id="IPR016181">
    <property type="entry name" value="Acyl_CoA_acyltransferase"/>
</dbReference>
<evidence type="ECO:0000259" key="1">
    <source>
        <dbReference type="PROSITE" id="PS51186"/>
    </source>
</evidence>
<dbReference type="VEuPathDB" id="FungiDB:I7I52_05468"/>
<evidence type="ECO:0000313" key="3">
    <source>
        <dbReference type="Proteomes" id="UP000670092"/>
    </source>
</evidence>
<dbReference type="CDD" id="cd04301">
    <property type="entry name" value="NAT_SF"/>
    <property type="match status" value="1"/>
</dbReference>